<dbReference type="Proteomes" id="UP000280307">
    <property type="component" value="Unassembled WGS sequence"/>
</dbReference>
<dbReference type="EMBL" id="RSAS01000811">
    <property type="protein sequence ID" value="RRR67072.1"/>
    <property type="molecule type" value="Genomic_DNA"/>
</dbReference>
<organism evidence="1 2">
    <name type="scientific">Candidatus Viridilinea halotolerans</name>
    <dbReference type="NCBI Taxonomy" id="2491704"/>
    <lineage>
        <taxon>Bacteria</taxon>
        <taxon>Bacillati</taxon>
        <taxon>Chloroflexota</taxon>
        <taxon>Chloroflexia</taxon>
        <taxon>Chloroflexales</taxon>
        <taxon>Chloroflexineae</taxon>
        <taxon>Oscillochloridaceae</taxon>
        <taxon>Candidatus Viridilinea</taxon>
    </lineage>
</organism>
<comment type="caution">
    <text evidence="1">The sequence shown here is derived from an EMBL/GenBank/DDBJ whole genome shotgun (WGS) entry which is preliminary data.</text>
</comment>
<proteinExistence type="predicted"/>
<accession>A0A426TSM6</accession>
<name>A0A426TSM6_9CHLR</name>
<reference evidence="1 2" key="1">
    <citation type="submission" date="2018-12" db="EMBL/GenBank/DDBJ databases">
        <title>Genome Sequence of Candidatus Viridilinea halotolerans isolated from saline sulfide-rich spring.</title>
        <authorList>
            <person name="Grouzdev D.S."/>
            <person name="Burganskaya E.I."/>
            <person name="Krutkina M.S."/>
            <person name="Sukhacheva M.V."/>
            <person name="Gorlenko V.M."/>
        </authorList>
    </citation>
    <scope>NUCLEOTIDE SEQUENCE [LARGE SCALE GENOMIC DNA]</scope>
    <source>
        <strain evidence="1">Chok-6</strain>
    </source>
</reference>
<evidence type="ECO:0008006" key="3">
    <source>
        <dbReference type="Google" id="ProtNLM"/>
    </source>
</evidence>
<protein>
    <recommendedName>
        <fullName evidence="3">DUF4276 family protein</fullName>
    </recommendedName>
</protein>
<evidence type="ECO:0000313" key="1">
    <source>
        <dbReference type="EMBL" id="RRR67072.1"/>
    </source>
</evidence>
<evidence type="ECO:0000313" key="2">
    <source>
        <dbReference type="Proteomes" id="UP000280307"/>
    </source>
</evidence>
<sequence length="241" mass="27758">MRIGILCEGEKTDEPVLRLLLEYVFPAHEFLIRGVSKAVIFDGGDIELARLFEQGAERVLILWDLLPTGYQMAVAAQWNQHPSRREQRHKLLELLCNSEHLPDHLRQEAHFHAHRYGFPPFNAKPVPHPRNGIHHLRLVCVCYTTDGWLLADEGVLTSLANQGGPAPRCSAPHPDECANPVAFLTKYYKQGRHRRLKFYNKADHNIIIAREYLTQDRIKVIRRRSSSFRYLVEAIEGWGQA</sequence>
<dbReference type="AlphaFoldDB" id="A0A426TSM6"/>
<gene>
    <name evidence="1" type="ORF">EI684_19545</name>
</gene>